<dbReference type="GO" id="GO:0031267">
    <property type="term" value="F:small GTPase binding"/>
    <property type="evidence" value="ECO:0007669"/>
    <property type="project" value="InterPro"/>
</dbReference>
<evidence type="ECO:0008006" key="12">
    <source>
        <dbReference type="Google" id="ProtNLM"/>
    </source>
</evidence>
<feature type="compositionally biased region" description="Basic and acidic residues" evidence="9">
    <location>
        <begin position="548"/>
        <end position="557"/>
    </location>
</feature>
<dbReference type="SUPFAM" id="SSF48464">
    <property type="entry name" value="ENTH/VHS domain"/>
    <property type="match status" value="1"/>
</dbReference>
<dbReference type="SUPFAM" id="SSF49348">
    <property type="entry name" value="Clathrin adaptor appendage domain"/>
    <property type="match status" value="1"/>
</dbReference>
<keyword evidence="8" id="KW-0333">Golgi apparatus</keyword>
<dbReference type="VEuPathDB" id="VectorBase:AALB010103"/>
<feature type="compositionally biased region" description="Low complexity" evidence="9">
    <location>
        <begin position="537"/>
        <end position="546"/>
    </location>
</feature>
<evidence type="ECO:0000256" key="5">
    <source>
        <dbReference type="ARBA" id="ARBA00022753"/>
    </source>
</evidence>
<dbReference type="VEuPathDB" id="VectorBase:AALB20_027055"/>
<dbReference type="PANTHER" id="PTHR45905:SF1">
    <property type="entry name" value="GOLGI-LOCALIZED, GAMMA-ADAPTIN EAR CONTAINING, ARF BINDING PROTEIN"/>
    <property type="match status" value="1"/>
</dbReference>
<evidence type="ECO:0000256" key="7">
    <source>
        <dbReference type="ARBA" id="ARBA00022927"/>
    </source>
</evidence>
<dbReference type="Gene3D" id="1.20.5.170">
    <property type="match status" value="1"/>
</dbReference>
<dbReference type="GeneID" id="118464950"/>
<evidence type="ECO:0000313" key="11">
    <source>
        <dbReference type="Proteomes" id="UP000069272"/>
    </source>
</evidence>
<comment type="subcellular location">
    <subcellularLocation>
        <location evidence="2">Early endosome membrane</location>
        <topology evidence="2">Peripheral membrane protein</topology>
    </subcellularLocation>
    <subcellularLocation>
        <location evidence="1">Golgi apparatus</location>
        <location evidence="1">trans-Golgi network membrane</location>
        <topology evidence="1">Peripheral membrane protein</topology>
    </subcellularLocation>
</comment>
<dbReference type="GO" id="GO:0005802">
    <property type="term" value="C:trans-Golgi network"/>
    <property type="evidence" value="ECO:0007669"/>
    <property type="project" value="InterPro"/>
</dbReference>
<dbReference type="InterPro" id="IPR013041">
    <property type="entry name" value="Clathrin_app_Ig-like_sf"/>
</dbReference>
<dbReference type="GO" id="GO:0034394">
    <property type="term" value="P:protein localization to cell surface"/>
    <property type="evidence" value="ECO:0007669"/>
    <property type="project" value="TreeGrafter"/>
</dbReference>
<dbReference type="Proteomes" id="UP000069272">
    <property type="component" value="Chromosome 3R"/>
</dbReference>
<dbReference type="PROSITE" id="PS50180">
    <property type="entry name" value="GAE"/>
    <property type="match status" value="1"/>
</dbReference>
<dbReference type="PROSITE" id="PS50179">
    <property type="entry name" value="VHS"/>
    <property type="match status" value="1"/>
</dbReference>
<dbReference type="Pfam" id="PF02883">
    <property type="entry name" value="Alpha_adaptinC2"/>
    <property type="match status" value="1"/>
</dbReference>
<dbReference type="PROSITE" id="PS50909">
    <property type="entry name" value="GAT"/>
    <property type="match status" value="1"/>
</dbReference>
<dbReference type="InterPro" id="IPR008942">
    <property type="entry name" value="ENTH_VHS"/>
</dbReference>
<keyword evidence="6" id="KW-0832">Ubl conjugation</keyword>
<protein>
    <recommendedName>
        <fullName evidence="12">VHS domain-containing protein</fullName>
    </recommendedName>
</protein>
<dbReference type="RefSeq" id="XP_035788633.1">
    <property type="nucleotide sequence ID" value="XM_035932740.1"/>
</dbReference>
<dbReference type="InterPro" id="IPR038425">
    <property type="entry name" value="GAT_sf"/>
</dbReference>
<feature type="region of interest" description="Disordered" evidence="9">
    <location>
        <begin position="537"/>
        <end position="572"/>
    </location>
</feature>
<evidence type="ECO:0000256" key="4">
    <source>
        <dbReference type="ARBA" id="ARBA00022448"/>
    </source>
</evidence>
<evidence type="ECO:0000256" key="8">
    <source>
        <dbReference type="ARBA" id="ARBA00023034"/>
    </source>
</evidence>
<dbReference type="Gene3D" id="1.20.58.160">
    <property type="match status" value="1"/>
</dbReference>
<dbReference type="InterPro" id="IPR008153">
    <property type="entry name" value="GAE_dom"/>
</dbReference>
<proteinExistence type="inferred from homology"/>
<feature type="compositionally biased region" description="Polar residues" evidence="9">
    <location>
        <begin position="558"/>
        <end position="568"/>
    </location>
</feature>
<dbReference type="AlphaFoldDB" id="A0A182FU68"/>
<sequence length="747" mass="80906">MDTRTVLEGYLRRAVNPNNDDLDVSAIDQFCLTLKKDPSRMSTARELLVNRIQSTNPKESLLALEALEECMESLGREFRSEINKFRFLNELIKMVSKKYNGDQTPREVSERILNILLTWTNKYEPCECDKIQEAYNLLASQGIQHRSQQNVIIRNPGSAGSQMRSTTVGDDRSNQSADKREQKLRQLISSGKREDFEKANLLIQNFCRDEERRTQMKSRRLSELQKVAENTKLLDEMLDQYRGGGVGAGEPNSSDDELAVLNEIYESCESAHPTIVRLAEETQHCEEMIEKIFEVNDALNQVLDKYRLKVLNQRPEVHGTGEPLLSAALPPSVGYVPNIVGPDTLDCLFDVSDADGTTGYDRGAAGPNKAAAPSSSSDRTNYKDILSDIFTASATDGVGTAKPLTSVTNQTSGILMPETVLAANRSSVNATNVKDHLLEINSLLGGSNGQHQQGVGVMGVVLPQTARIIPGKPVPSVDTVNQRPTNLVLAGSNGTIANKNGTSGGTGATAGASPSFGKTIPELDSIITGMKATLLSPPSLGSSSTGVKLDHESRTVEVNEQPQQQHPVSSLAEEDDPILVAPAQPVAIPPGINEPQQQPAKPELKALADIVIDLDAITPSKEPSRTVLDDKEGLQITLNFAADHPRPDVTVIVISTINQGRTGIPSFQFDASVRKPCKLRLLPPSGTSLPGTKPFRPPADGITQVLLLANPSGEPVDLTCILTYLVGDDPDPIKESIVMQAVPSVRD</sequence>
<keyword evidence="7" id="KW-0653">Protein transport</keyword>
<dbReference type="GO" id="GO:0043130">
    <property type="term" value="F:ubiquitin binding"/>
    <property type="evidence" value="ECO:0007669"/>
    <property type="project" value="InterPro"/>
</dbReference>
<dbReference type="GO" id="GO:0031901">
    <property type="term" value="C:early endosome membrane"/>
    <property type="evidence" value="ECO:0007669"/>
    <property type="project" value="UniProtKB-SubCell"/>
</dbReference>
<dbReference type="Pfam" id="PF03127">
    <property type="entry name" value="GAT"/>
    <property type="match status" value="1"/>
</dbReference>
<keyword evidence="11" id="KW-1185">Reference proteome</keyword>
<comment type="similarity">
    <text evidence="3">Belongs to the GGA protein family.</text>
</comment>
<dbReference type="Gene3D" id="1.25.40.90">
    <property type="match status" value="1"/>
</dbReference>
<dbReference type="STRING" id="7167.A0A182FU68"/>
<dbReference type="CDD" id="cd14234">
    <property type="entry name" value="GAT_GGA_meta"/>
    <property type="match status" value="1"/>
</dbReference>
<dbReference type="EnsemblMetazoa" id="AALB010103-RA">
    <property type="protein sequence ID" value="AALB010103-PA"/>
    <property type="gene ID" value="AALB010103"/>
</dbReference>
<dbReference type="CTD" id="31902"/>
<dbReference type="SUPFAM" id="SSF89009">
    <property type="entry name" value="GAT-like domain"/>
    <property type="match status" value="1"/>
</dbReference>
<reference evidence="10 11" key="1">
    <citation type="journal article" date="2017" name="G3 (Bethesda)">
        <title>The Physical Genome Mapping of Anopheles albimanus Corrected Scaffold Misassemblies and Identified Interarm Rearrangements in Genus Anopheles.</title>
        <authorList>
            <person name="Artemov G.N."/>
            <person name="Peery A.N."/>
            <person name="Jiang X."/>
            <person name="Tu Z."/>
            <person name="Stegniy V.N."/>
            <person name="Sharakhova M.V."/>
            <person name="Sharakhov I.V."/>
        </authorList>
    </citation>
    <scope>NUCLEOTIDE SEQUENCE [LARGE SCALE GENOMIC DNA]</scope>
    <source>
        <strain evidence="10 11">ALBI9_A</strain>
    </source>
</reference>
<feature type="region of interest" description="Disordered" evidence="9">
    <location>
        <begin position="154"/>
        <end position="181"/>
    </location>
</feature>
<evidence type="ECO:0000256" key="9">
    <source>
        <dbReference type="SAM" id="MobiDB-lite"/>
    </source>
</evidence>
<keyword evidence="5" id="KW-0967">Endosome</keyword>
<dbReference type="SMART" id="SM00288">
    <property type="entry name" value="VHS"/>
    <property type="match status" value="1"/>
</dbReference>
<dbReference type="InterPro" id="IPR027422">
    <property type="entry name" value="GGA1-3"/>
</dbReference>
<dbReference type="OrthoDB" id="447025at2759"/>
<dbReference type="GO" id="GO:0035091">
    <property type="term" value="F:phosphatidylinositol binding"/>
    <property type="evidence" value="ECO:0007669"/>
    <property type="project" value="InterPro"/>
</dbReference>
<accession>A0A182FU68</accession>
<name>A0A182FU68_ANOAL</name>
<evidence type="ECO:0000256" key="3">
    <source>
        <dbReference type="ARBA" id="ARBA00008099"/>
    </source>
</evidence>
<evidence type="ECO:0000256" key="6">
    <source>
        <dbReference type="ARBA" id="ARBA00022843"/>
    </source>
</evidence>
<dbReference type="SMART" id="SM00809">
    <property type="entry name" value="Alpha_adaptinC2"/>
    <property type="match status" value="1"/>
</dbReference>
<dbReference type="Pfam" id="PF00790">
    <property type="entry name" value="VHS"/>
    <property type="match status" value="1"/>
</dbReference>
<feature type="compositionally biased region" description="Basic and acidic residues" evidence="9">
    <location>
        <begin position="169"/>
        <end position="181"/>
    </location>
</feature>
<feature type="compositionally biased region" description="Polar residues" evidence="9">
    <location>
        <begin position="154"/>
        <end position="168"/>
    </location>
</feature>
<reference evidence="10" key="2">
    <citation type="submission" date="2022-08" db="UniProtKB">
        <authorList>
            <consortium name="EnsemblMetazoa"/>
        </authorList>
    </citation>
    <scope>IDENTIFICATION</scope>
    <source>
        <strain evidence="10">STECLA/ALBI9_A</strain>
    </source>
</reference>
<dbReference type="Gene3D" id="2.60.40.1230">
    <property type="match status" value="1"/>
</dbReference>
<dbReference type="InterPro" id="IPR002014">
    <property type="entry name" value="VHS_dom"/>
</dbReference>
<feature type="region of interest" description="Disordered" evidence="9">
    <location>
        <begin position="358"/>
        <end position="378"/>
    </location>
</feature>
<dbReference type="InterPro" id="IPR004152">
    <property type="entry name" value="GAT_dom"/>
</dbReference>
<dbReference type="GO" id="GO:0006893">
    <property type="term" value="P:Golgi to plasma membrane transport"/>
    <property type="evidence" value="ECO:0007669"/>
    <property type="project" value="TreeGrafter"/>
</dbReference>
<evidence type="ECO:0000313" key="10">
    <source>
        <dbReference type="EnsemblMetazoa" id="AALB010103-PA"/>
    </source>
</evidence>
<dbReference type="InterPro" id="IPR008152">
    <property type="entry name" value="Clathrin_a/b/g-adaptin_app_Ig"/>
</dbReference>
<evidence type="ECO:0000256" key="1">
    <source>
        <dbReference type="ARBA" id="ARBA00004150"/>
    </source>
</evidence>
<dbReference type="PANTHER" id="PTHR45905">
    <property type="entry name" value="GOLGI-LOCALIZED, GAMMA-ADAPTIN EAR CONTAINING, ARF BINDING PROTEIN"/>
    <property type="match status" value="1"/>
</dbReference>
<keyword evidence="4" id="KW-0813">Transport</keyword>
<dbReference type="GO" id="GO:0006886">
    <property type="term" value="P:intracellular protein transport"/>
    <property type="evidence" value="ECO:0007669"/>
    <property type="project" value="InterPro"/>
</dbReference>
<evidence type="ECO:0000256" key="2">
    <source>
        <dbReference type="ARBA" id="ARBA00004220"/>
    </source>
</evidence>
<dbReference type="KEGG" id="aali:118464950"/>
<organism evidence="10 11">
    <name type="scientific">Anopheles albimanus</name>
    <name type="common">New world malaria mosquito</name>
    <dbReference type="NCBI Taxonomy" id="7167"/>
    <lineage>
        <taxon>Eukaryota</taxon>
        <taxon>Metazoa</taxon>
        <taxon>Ecdysozoa</taxon>
        <taxon>Arthropoda</taxon>
        <taxon>Hexapoda</taxon>
        <taxon>Insecta</taxon>
        <taxon>Pterygota</taxon>
        <taxon>Neoptera</taxon>
        <taxon>Endopterygota</taxon>
        <taxon>Diptera</taxon>
        <taxon>Nematocera</taxon>
        <taxon>Culicoidea</taxon>
        <taxon>Culicidae</taxon>
        <taxon>Anophelinae</taxon>
        <taxon>Anopheles</taxon>
    </lineage>
</organism>